<organism evidence="5 6">
    <name type="scientific">Clostridium luticellarii</name>
    <dbReference type="NCBI Taxonomy" id="1691940"/>
    <lineage>
        <taxon>Bacteria</taxon>
        <taxon>Bacillati</taxon>
        <taxon>Bacillota</taxon>
        <taxon>Clostridia</taxon>
        <taxon>Eubacteriales</taxon>
        <taxon>Clostridiaceae</taxon>
        <taxon>Clostridium</taxon>
    </lineage>
</organism>
<keyword evidence="6" id="KW-1185">Reference proteome</keyword>
<dbReference type="EMBL" id="PVXP01000003">
    <property type="protein sequence ID" value="PRR86617.1"/>
    <property type="molecule type" value="Genomic_DNA"/>
</dbReference>
<comment type="function">
    <text evidence="3">Required for flagellar hook formation. May act as a scaffolding protein.</text>
</comment>
<dbReference type="Pfam" id="PF03963">
    <property type="entry name" value="FlgD"/>
    <property type="match status" value="1"/>
</dbReference>
<dbReference type="InterPro" id="IPR005648">
    <property type="entry name" value="FlgD"/>
</dbReference>
<accession>A0A2T0BRW6</accession>
<dbReference type="OrthoDB" id="280334at2"/>
<gene>
    <name evidence="5" type="ORF">CLLU_04180</name>
</gene>
<evidence type="ECO:0000256" key="2">
    <source>
        <dbReference type="ARBA" id="ARBA00022795"/>
    </source>
</evidence>
<dbReference type="GO" id="GO:0044781">
    <property type="term" value="P:bacterial-type flagellum organization"/>
    <property type="evidence" value="ECO:0007669"/>
    <property type="project" value="UniProtKB-UniRule"/>
</dbReference>
<name>A0A2T0BRW6_9CLOT</name>
<evidence type="ECO:0000256" key="1">
    <source>
        <dbReference type="ARBA" id="ARBA00010577"/>
    </source>
</evidence>
<protein>
    <recommendedName>
        <fullName evidence="3">Basal-body rod modification protein FlgD</fullName>
    </recommendedName>
</protein>
<keyword evidence="5" id="KW-0282">Flagellum</keyword>
<evidence type="ECO:0000313" key="6">
    <source>
        <dbReference type="Proteomes" id="UP000237798"/>
    </source>
</evidence>
<sequence>MAISVDNNLNSNYNMAAAAAAAEKNAVNTSGTNETNDSSSDDTSINDFYSDPTRTERGTKIVKANGDIDKNMFLKILAAELSNQDPTSSDSQSGTEYVSQLAQFSSLEQMANLNSSNKLNSANSLVNKYVTFSDLDSNGSNYNGQVVGVLKNGDEITLNTLIGQDSDGNGIYKDFDIDDVIKIDDLGDAFDPTTNNMMLLNAASLIGKKVEINEKDEDGNNYSGVIQSVSRGTGGIIVKVQIGDNETKDFYFDQVSQVENS</sequence>
<dbReference type="Proteomes" id="UP000237798">
    <property type="component" value="Unassembled WGS sequence"/>
</dbReference>
<keyword evidence="2 3" id="KW-1005">Bacterial flagellum biogenesis</keyword>
<keyword evidence="5" id="KW-0966">Cell projection</keyword>
<comment type="caution">
    <text evidence="5">The sequence shown here is derived from an EMBL/GenBank/DDBJ whole genome shotgun (WGS) entry which is preliminary data.</text>
</comment>
<proteinExistence type="inferred from homology"/>
<feature type="compositionally biased region" description="Low complexity" evidence="4">
    <location>
        <begin position="26"/>
        <end position="47"/>
    </location>
</feature>
<keyword evidence="5" id="KW-0969">Cilium</keyword>
<evidence type="ECO:0000256" key="4">
    <source>
        <dbReference type="SAM" id="MobiDB-lite"/>
    </source>
</evidence>
<feature type="region of interest" description="Disordered" evidence="4">
    <location>
        <begin position="26"/>
        <end position="53"/>
    </location>
</feature>
<evidence type="ECO:0000256" key="3">
    <source>
        <dbReference type="RuleBase" id="RU362076"/>
    </source>
</evidence>
<evidence type="ECO:0000313" key="5">
    <source>
        <dbReference type="EMBL" id="PRR86617.1"/>
    </source>
</evidence>
<reference evidence="5 6" key="1">
    <citation type="submission" date="2018-03" db="EMBL/GenBank/DDBJ databases">
        <title>Genome sequence of Clostridium luticellarii DSM 29923.</title>
        <authorList>
            <person name="Poehlein A."/>
            <person name="Daniel R."/>
        </authorList>
    </citation>
    <scope>NUCLEOTIDE SEQUENCE [LARGE SCALE GENOMIC DNA]</scope>
    <source>
        <strain evidence="5 6">DSM 29923</strain>
    </source>
</reference>
<dbReference type="AlphaFoldDB" id="A0A2T0BRW6"/>
<dbReference type="RefSeq" id="WP_106007920.1">
    <property type="nucleotide sequence ID" value="NZ_JALCPJ010000001.1"/>
</dbReference>
<comment type="similarity">
    <text evidence="1 3">Belongs to the FlgD family.</text>
</comment>